<sequence>MSNGQGSVINEGEPLVVLIYRESGLPVIDDVFSNSYRMLCRRHIDQNMLAKLTEMVKDEEGLDLSSVAFWGRDNKSGKERTFCVEVVAINVSRKIGKSSGSGSGSSSDSSSGFNPSPRGRGRPPRNGRGRGRGPSNGRSSLSSVVSPNSLPVPFPFNNAFPGFMYQFIQNWRNVVRDGNCGFRVVSNFLFGDENHWVEIRRRMSYDLMHRSTYMSNCSAQLNV</sequence>
<evidence type="ECO:0000313" key="1">
    <source>
        <dbReference type="EMBL" id="KAI5663523.1"/>
    </source>
</evidence>
<dbReference type="EMBL" id="CM044705">
    <property type="protein sequence ID" value="KAI5663523.1"/>
    <property type="molecule type" value="Genomic_DNA"/>
</dbReference>
<protein>
    <submittedName>
        <fullName evidence="1">Uncharacterized protein</fullName>
    </submittedName>
</protein>
<dbReference type="Proteomes" id="UP001060085">
    <property type="component" value="Linkage Group LG05"/>
</dbReference>
<comment type="caution">
    <text evidence="1">The sequence shown here is derived from an EMBL/GenBank/DDBJ whole genome shotgun (WGS) entry which is preliminary data.</text>
</comment>
<organism evidence="1 2">
    <name type="scientific">Catharanthus roseus</name>
    <name type="common">Madagascar periwinkle</name>
    <name type="synonym">Vinca rosea</name>
    <dbReference type="NCBI Taxonomy" id="4058"/>
    <lineage>
        <taxon>Eukaryota</taxon>
        <taxon>Viridiplantae</taxon>
        <taxon>Streptophyta</taxon>
        <taxon>Embryophyta</taxon>
        <taxon>Tracheophyta</taxon>
        <taxon>Spermatophyta</taxon>
        <taxon>Magnoliopsida</taxon>
        <taxon>eudicotyledons</taxon>
        <taxon>Gunneridae</taxon>
        <taxon>Pentapetalae</taxon>
        <taxon>asterids</taxon>
        <taxon>lamiids</taxon>
        <taxon>Gentianales</taxon>
        <taxon>Apocynaceae</taxon>
        <taxon>Rauvolfioideae</taxon>
        <taxon>Vinceae</taxon>
        <taxon>Catharanthinae</taxon>
        <taxon>Catharanthus</taxon>
    </lineage>
</organism>
<accession>A0ACC0ARB8</accession>
<proteinExistence type="predicted"/>
<evidence type="ECO:0000313" key="2">
    <source>
        <dbReference type="Proteomes" id="UP001060085"/>
    </source>
</evidence>
<keyword evidence="2" id="KW-1185">Reference proteome</keyword>
<name>A0ACC0ARB8_CATRO</name>
<gene>
    <name evidence="1" type="ORF">M9H77_22846</name>
</gene>
<reference evidence="2" key="1">
    <citation type="journal article" date="2023" name="Nat. Plants">
        <title>Single-cell RNA sequencing provides a high-resolution roadmap for understanding the multicellular compartmentation of specialized metabolism.</title>
        <authorList>
            <person name="Sun S."/>
            <person name="Shen X."/>
            <person name="Li Y."/>
            <person name="Li Y."/>
            <person name="Wang S."/>
            <person name="Li R."/>
            <person name="Zhang H."/>
            <person name="Shen G."/>
            <person name="Guo B."/>
            <person name="Wei J."/>
            <person name="Xu J."/>
            <person name="St-Pierre B."/>
            <person name="Chen S."/>
            <person name="Sun C."/>
        </authorList>
    </citation>
    <scope>NUCLEOTIDE SEQUENCE [LARGE SCALE GENOMIC DNA]</scope>
</reference>